<dbReference type="AlphaFoldDB" id="F0S8H5"/>
<keyword evidence="3" id="KW-0418">Kinase</keyword>
<evidence type="ECO:0000256" key="1">
    <source>
        <dbReference type="SAM" id="Phobius"/>
    </source>
</evidence>
<dbReference type="GO" id="GO:0000155">
    <property type="term" value="F:phosphorelay sensor kinase activity"/>
    <property type="evidence" value="ECO:0007669"/>
    <property type="project" value="InterPro"/>
</dbReference>
<keyword evidence="3" id="KW-0808">Transferase</keyword>
<organism evidence="3 4">
    <name type="scientific">Pseudopedobacter saltans (strain ATCC 51119 / DSM 12145 / JCM 21818 / CCUG 39354 / LMG 10337 / NBRC 100064 / NCIMB 13643)</name>
    <name type="common">Pedobacter saltans</name>
    <dbReference type="NCBI Taxonomy" id="762903"/>
    <lineage>
        <taxon>Bacteria</taxon>
        <taxon>Pseudomonadati</taxon>
        <taxon>Bacteroidota</taxon>
        <taxon>Sphingobacteriia</taxon>
        <taxon>Sphingobacteriales</taxon>
        <taxon>Sphingobacteriaceae</taxon>
        <taxon>Pseudopedobacter</taxon>
    </lineage>
</organism>
<dbReference type="RefSeq" id="WP_013633924.1">
    <property type="nucleotide sequence ID" value="NC_015177.1"/>
</dbReference>
<dbReference type="InterPro" id="IPR010559">
    <property type="entry name" value="Sig_transdc_His_kin_internal"/>
</dbReference>
<dbReference type="HOGENOM" id="CLU_020473_1_0_10"/>
<reference evidence="4" key="2">
    <citation type="submission" date="2011-02" db="EMBL/GenBank/DDBJ databases">
        <title>The complete genome of Pedobacter saltans DSM 12145.</title>
        <authorList>
            <consortium name="US DOE Joint Genome Institute (JGI-PGF)"/>
            <person name="Lucas S."/>
            <person name="Copeland A."/>
            <person name="Lapidus A."/>
            <person name="Bruce D."/>
            <person name="Goodwin L."/>
            <person name="Pitluck S."/>
            <person name="Kyrpides N."/>
            <person name="Mavromatis K."/>
            <person name="Pagani I."/>
            <person name="Ivanova N."/>
            <person name="Ovchinnikova G."/>
            <person name="Lu M."/>
            <person name="Detter J.C."/>
            <person name="Han C."/>
            <person name="Land M."/>
            <person name="Hauser L."/>
            <person name="Markowitz V."/>
            <person name="Cheng J.-F."/>
            <person name="Hugenholtz P."/>
            <person name="Woyke T."/>
            <person name="Wu D."/>
            <person name="Tindall B."/>
            <person name="Pomrenke H.G."/>
            <person name="Brambilla E."/>
            <person name="Klenk H.-P."/>
            <person name="Eisen J.A."/>
        </authorList>
    </citation>
    <scope>NUCLEOTIDE SEQUENCE [LARGE SCALE GENOMIC DNA]</scope>
    <source>
        <strain evidence="4">ATCC 51119 / DSM 12145 / JCM 21818 / LMG 10337 / NBRC 100064 / NCIMB 13643</strain>
    </source>
</reference>
<keyword evidence="1" id="KW-0812">Transmembrane</keyword>
<feature type="domain" description="Signal transduction histidine kinase internal region" evidence="2">
    <location>
        <begin position="156"/>
        <end position="232"/>
    </location>
</feature>
<reference evidence="3 4" key="1">
    <citation type="journal article" date="2011" name="Stand. Genomic Sci.">
        <title>Complete genome sequence of the gliding, heparinolytic Pedobacter saltans type strain (113).</title>
        <authorList>
            <person name="Liolios K."/>
            <person name="Sikorski J."/>
            <person name="Lu M."/>
            <person name="Nolan M."/>
            <person name="Lapidus A."/>
            <person name="Lucas S."/>
            <person name="Hammon N."/>
            <person name="Deshpande S."/>
            <person name="Cheng J.F."/>
            <person name="Tapia R."/>
            <person name="Han C."/>
            <person name="Goodwin L."/>
            <person name="Pitluck S."/>
            <person name="Huntemann M."/>
            <person name="Ivanova N."/>
            <person name="Pagani I."/>
            <person name="Mavromatis K."/>
            <person name="Ovchinikova G."/>
            <person name="Pati A."/>
            <person name="Chen A."/>
            <person name="Palaniappan K."/>
            <person name="Land M."/>
            <person name="Hauser L."/>
            <person name="Brambilla E.M."/>
            <person name="Kotsyurbenko O."/>
            <person name="Rohde M."/>
            <person name="Tindall B.J."/>
            <person name="Abt B."/>
            <person name="Goker M."/>
            <person name="Detter J.C."/>
            <person name="Woyke T."/>
            <person name="Bristow J."/>
            <person name="Eisen J.A."/>
            <person name="Markowitz V."/>
            <person name="Hugenholtz P."/>
            <person name="Klenk H.P."/>
            <person name="Kyrpides N.C."/>
        </authorList>
    </citation>
    <scope>NUCLEOTIDE SEQUENCE [LARGE SCALE GENOMIC DNA]</scope>
    <source>
        <strain evidence="4">ATCC 51119 / DSM 12145 / JCM 21818 / LMG 10337 / NBRC 100064 / NCIMB 13643</strain>
    </source>
</reference>
<evidence type="ECO:0000259" key="2">
    <source>
        <dbReference type="Pfam" id="PF06580"/>
    </source>
</evidence>
<evidence type="ECO:0000313" key="4">
    <source>
        <dbReference type="Proteomes" id="UP000000310"/>
    </source>
</evidence>
<dbReference type="PANTHER" id="PTHR34220">
    <property type="entry name" value="SENSOR HISTIDINE KINASE YPDA"/>
    <property type="match status" value="1"/>
</dbReference>
<dbReference type="Gene3D" id="3.30.565.10">
    <property type="entry name" value="Histidine kinase-like ATPase, C-terminal domain"/>
    <property type="match status" value="1"/>
</dbReference>
<protein>
    <submittedName>
        <fullName evidence="3">Signal transduction histidine kinase, LytS</fullName>
    </submittedName>
</protein>
<name>F0S8H5_PSESL</name>
<dbReference type="InterPro" id="IPR050640">
    <property type="entry name" value="Bact_2-comp_sensor_kinase"/>
</dbReference>
<keyword evidence="1" id="KW-1133">Transmembrane helix</keyword>
<accession>F0S8H5</accession>
<feature type="transmembrane region" description="Helical" evidence="1">
    <location>
        <begin position="12"/>
        <end position="29"/>
    </location>
</feature>
<dbReference type="GO" id="GO:0016020">
    <property type="term" value="C:membrane"/>
    <property type="evidence" value="ECO:0007669"/>
    <property type="project" value="InterPro"/>
</dbReference>
<proteinExistence type="predicted"/>
<dbReference type="eggNOG" id="COG2972">
    <property type="taxonomic scope" value="Bacteria"/>
</dbReference>
<gene>
    <name evidence="3" type="ordered locus">Pedsa_2900</name>
</gene>
<sequence length="342" mass="39752">MNWKKKASLHALIWLFLVAIFTLVATGGLNSSQGFLIHFLIMSVWNIIIFYTNLYLIIPVTLNKRKFFLWIAACTLLVIVFGFLKYFESFYMFNLSDMEISIKGKKIVSNEFWTDMISSLMVNGFFIFLSTVYKFTVDWFFNEKEKNDLEKQSLTAELSFLRSQINPHFLFNSLNNIYSLAYQKSDDAPTAILKLSEIMRYMLYESNDESVLLSKEINYLQSYIDLQKLRFKGEGQIELLVEGNIDSQVIVPLMLISFVENAFKHGIATDPAHPIKINISVFENNLLFTLSNLKNKQLNKDKTGGIGMSNVKRRLDLTYPNRYKLNVENNADDYFCELYLNL</sequence>
<evidence type="ECO:0000313" key="3">
    <source>
        <dbReference type="EMBL" id="ADY53439.1"/>
    </source>
</evidence>
<dbReference type="OrthoDB" id="9792992at2"/>
<keyword evidence="4" id="KW-1185">Reference proteome</keyword>
<keyword evidence="1" id="KW-0472">Membrane</keyword>
<dbReference type="EMBL" id="CP002545">
    <property type="protein sequence ID" value="ADY53439.1"/>
    <property type="molecule type" value="Genomic_DNA"/>
</dbReference>
<feature type="transmembrane region" description="Helical" evidence="1">
    <location>
        <begin position="67"/>
        <end position="87"/>
    </location>
</feature>
<feature type="transmembrane region" description="Helical" evidence="1">
    <location>
        <begin position="35"/>
        <end position="58"/>
    </location>
</feature>
<dbReference type="PANTHER" id="PTHR34220:SF7">
    <property type="entry name" value="SENSOR HISTIDINE KINASE YPDA"/>
    <property type="match status" value="1"/>
</dbReference>
<dbReference type="Proteomes" id="UP000000310">
    <property type="component" value="Chromosome"/>
</dbReference>
<dbReference type="STRING" id="762903.Pedsa_2900"/>
<dbReference type="KEGG" id="psn:Pedsa_2900"/>
<dbReference type="Pfam" id="PF06580">
    <property type="entry name" value="His_kinase"/>
    <property type="match status" value="1"/>
</dbReference>
<dbReference type="InterPro" id="IPR036890">
    <property type="entry name" value="HATPase_C_sf"/>
</dbReference>